<protein>
    <recommendedName>
        <fullName evidence="4">Protein kinase domain-containing protein</fullName>
    </recommendedName>
</protein>
<evidence type="ECO:0000259" key="4">
    <source>
        <dbReference type="PROSITE" id="PS50011"/>
    </source>
</evidence>
<keyword evidence="2 3" id="KW-0067">ATP-binding</keyword>
<dbReference type="HOGENOM" id="CLU_000288_63_23_7"/>
<evidence type="ECO:0000256" key="1">
    <source>
        <dbReference type="ARBA" id="ARBA00022741"/>
    </source>
</evidence>
<proteinExistence type="predicted"/>
<dbReference type="EMBL" id="AZHW01001679">
    <property type="protein sequence ID" value="ETW92078.1"/>
    <property type="molecule type" value="Genomic_DNA"/>
</dbReference>
<sequence>MAEQAPIAFRFGPVRLLRDATLGTGAYGQVCKAMLGELPCAAKLLHPTIVDPTRPRNRALFEQECRFLSEIRHPNIVQYLGVAQDRATGLPILLMELMDDSLTHFLELSEARLPYHVQVNINYDIAQALAFLHTNRILHRDLSSNNVLLIGAGVRAKVTDFGMSKLTSLNPRFTPLTACPGTPAYMSPEALLDPPIYTEKLDCFQAGVLMVQIITRKFPDPGPCN</sequence>
<evidence type="ECO:0000313" key="6">
    <source>
        <dbReference type="Proteomes" id="UP000019141"/>
    </source>
</evidence>
<dbReference type="GO" id="GO:0005524">
    <property type="term" value="F:ATP binding"/>
    <property type="evidence" value="ECO:0007669"/>
    <property type="project" value="UniProtKB-UniRule"/>
</dbReference>
<keyword evidence="1 3" id="KW-0547">Nucleotide-binding</keyword>
<organism evidence="5 6">
    <name type="scientific">Entotheonella factor</name>
    <dbReference type="NCBI Taxonomy" id="1429438"/>
    <lineage>
        <taxon>Bacteria</taxon>
        <taxon>Pseudomonadati</taxon>
        <taxon>Nitrospinota/Tectimicrobiota group</taxon>
        <taxon>Candidatus Tectimicrobiota</taxon>
        <taxon>Candidatus Entotheonellia</taxon>
        <taxon>Candidatus Entotheonellales</taxon>
        <taxon>Candidatus Entotheonellaceae</taxon>
        <taxon>Candidatus Entotheonella</taxon>
    </lineage>
</organism>
<dbReference type="InterPro" id="IPR051681">
    <property type="entry name" value="Ser/Thr_Kinases-Pseudokinases"/>
</dbReference>
<dbReference type="PIRSF" id="PIRSF000654">
    <property type="entry name" value="Integrin-linked_kinase"/>
    <property type="match status" value="1"/>
</dbReference>
<dbReference type="PANTHER" id="PTHR44329">
    <property type="entry name" value="SERINE/THREONINE-PROTEIN KINASE TNNI3K-RELATED"/>
    <property type="match status" value="1"/>
</dbReference>
<name>W4L1W5_ENTF1</name>
<evidence type="ECO:0000313" key="5">
    <source>
        <dbReference type="EMBL" id="ETW92078.1"/>
    </source>
</evidence>
<dbReference type="InterPro" id="IPR008266">
    <property type="entry name" value="Tyr_kinase_AS"/>
</dbReference>
<dbReference type="Gene3D" id="1.10.510.10">
    <property type="entry name" value="Transferase(Phosphotransferase) domain 1"/>
    <property type="match status" value="1"/>
</dbReference>
<gene>
    <name evidence="5" type="ORF">ETSY1_45270</name>
</gene>
<feature type="non-terminal residue" evidence="5">
    <location>
        <position position="225"/>
    </location>
</feature>
<dbReference type="PROSITE" id="PS00107">
    <property type="entry name" value="PROTEIN_KINASE_ATP"/>
    <property type="match status" value="1"/>
</dbReference>
<dbReference type="PROSITE" id="PS00109">
    <property type="entry name" value="PROTEIN_KINASE_TYR"/>
    <property type="match status" value="1"/>
</dbReference>
<dbReference type="AlphaFoldDB" id="W4L1W5"/>
<evidence type="ECO:0000256" key="3">
    <source>
        <dbReference type="PROSITE-ProRule" id="PRU10141"/>
    </source>
</evidence>
<dbReference type="InterPro" id="IPR000719">
    <property type="entry name" value="Prot_kinase_dom"/>
</dbReference>
<feature type="domain" description="Protein kinase" evidence="4">
    <location>
        <begin position="16"/>
        <end position="225"/>
    </location>
</feature>
<dbReference type="PANTHER" id="PTHR44329:SF298">
    <property type="entry name" value="MIXED LINEAGE KINASE DOMAIN-LIKE PROTEIN"/>
    <property type="match status" value="1"/>
</dbReference>
<dbReference type="PROSITE" id="PS50011">
    <property type="entry name" value="PROTEIN_KINASE_DOM"/>
    <property type="match status" value="1"/>
</dbReference>
<dbReference type="GO" id="GO:0004674">
    <property type="term" value="F:protein serine/threonine kinase activity"/>
    <property type="evidence" value="ECO:0007669"/>
    <property type="project" value="TreeGrafter"/>
</dbReference>
<feature type="binding site" evidence="3">
    <location>
        <position position="43"/>
    </location>
    <ligand>
        <name>ATP</name>
        <dbReference type="ChEBI" id="CHEBI:30616"/>
    </ligand>
</feature>
<keyword evidence="6" id="KW-1185">Reference proteome</keyword>
<dbReference type="InterPro" id="IPR011009">
    <property type="entry name" value="Kinase-like_dom_sf"/>
</dbReference>
<comment type="caution">
    <text evidence="5">The sequence shown here is derived from an EMBL/GenBank/DDBJ whole genome shotgun (WGS) entry which is preliminary data.</text>
</comment>
<dbReference type="SUPFAM" id="SSF56112">
    <property type="entry name" value="Protein kinase-like (PK-like)"/>
    <property type="match status" value="1"/>
</dbReference>
<dbReference type="Proteomes" id="UP000019141">
    <property type="component" value="Unassembled WGS sequence"/>
</dbReference>
<evidence type="ECO:0000256" key="2">
    <source>
        <dbReference type="ARBA" id="ARBA00022840"/>
    </source>
</evidence>
<reference evidence="5 6" key="1">
    <citation type="journal article" date="2014" name="Nature">
        <title>An environmental bacterial taxon with a large and distinct metabolic repertoire.</title>
        <authorList>
            <person name="Wilson M.C."/>
            <person name="Mori T."/>
            <person name="Ruckert C."/>
            <person name="Uria A.R."/>
            <person name="Helf M.J."/>
            <person name="Takada K."/>
            <person name="Gernert C."/>
            <person name="Steffens U.A."/>
            <person name="Heycke N."/>
            <person name="Schmitt S."/>
            <person name="Rinke C."/>
            <person name="Helfrich E.J."/>
            <person name="Brachmann A.O."/>
            <person name="Gurgui C."/>
            <person name="Wakimoto T."/>
            <person name="Kracht M."/>
            <person name="Crusemann M."/>
            <person name="Hentschel U."/>
            <person name="Abe I."/>
            <person name="Matsunaga S."/>
            <person name="Kalinowski J."/>
            <person name="Takeyama H."/>
            <person name="Piel J."/>
        </authorList>
    </citation>
    <scope>NUCLEOTIDE SEQUENCE [LARGE SCALE GENOMIC DNA]</scope>
    <source>
        <strain evidence="6">TSY1</strain>
    </source>
</reference>
<dbReference type="Pfam" id="PF00069">
    <property type="entry name" value="Pkinase"/>
    <property type="match status" value="1"/>
</dbReference>
<accession>W4L1W5</accession>
<dbReference type="InterPro" id="IPR017441">
    <property type="entry name" value="Protein_kinase_ATP_BS"/>
</dbReference>